<proteinExistence type="predicted"/>
<evidence type="ECO:0000313" key="1">
    <source>
        <dbReference type="EMBL" id="MBM7056637.1"/>
    </source>
</evidence>
<reference evidence="1 2" key="1">
    <citation type="submission" date="2021-02" db="EMBL/GenBank/DDBJ databases">
        <title>Genome Streptomyces sp. RHZ10.</title>
        <authorList>
            <person name="Besaury L."/>
        </authorList>
    </citation>
    <scope>NUCLEOTIDE SEQUENCE [LARGE SCALE GENOMIC DNA]</scope>
    <source>
        <strain evidence="1 2">RHZ10</strain>
    </source>
</reference>
<dbReference type="Proteomes" id="UP000712045">
    <property type="component" value="Unassembled WGS sequence"/>
</dbReference>
<comment type="caution">
    <text evidence="1">The sequence shown here is derived from an EMBL/GenBank/DDBJ whole genome shotgun (WGS) entry which is preliminary data.</text>
</comment>
<dbReference type="EMBL" id="JAFEUF010000134">
    <property type="protein sequence ID" value="MBM7056637.1"/>
    <property type="molecule type" value="Genomic_DNA"/>
</dbReference>
<sequence length="247" mass="26355">MSTFTLARFHSVQSDAPSIVCQSELRSDHDPDLPVRPGERIGFEWTLTPHGNGTRYYGYLMAQSFTRVATIENMAGVSMLPSGERYATSTGPGEQRVAKFTLRVSTYVPPDAFLVPVLRAGIIADGGKGLTSTTFSVKDRGFRVAALPPLGRSLLLMPGHRGVLKGLTDGLGEGVRLIGVGPARHGVTAVEPDGSVVYDPFHGHLGYDWFDYVLDPGTGVPVRGRITVHVGDLGAVPGVLRPGAPNH</sequence>
<dbReference type="RefSeq" id="WP_205084816.1">
    <property type="nucleotide sequence ID" value="NZ_JAFEUF010000134.1"/>
</dbReference>
<accession>A0ABS2I1J9</accession>
<protein>
    <submittedName>
        <fullName evidence="1">Uncharacterized protein</fullName>
    </submittedName>
</protein>
<evidence type="ECO:0000313" key="2">
    <source>
        <dbReference type="Proteomes" id="UP000712045"/>
    </source>
</evidence>
<gene>
    <name evidence="1" type="ORF">JS521_22865</name>
</gene>
<organism evidence="1 2">
    <name type="scientific">Streptomyces durocortorensis</name>
    <dbReference type="NCBI Taxonomy" id="2811104"/>
    <lineage>
        <taxon>Bacteria</taxon>
        <taxon>Bacillati</taxon>
        <taxon>Actinomycetota</taxon>
        <taxon>Actinomycetes</taxon>
        <taxon>Kitasatosporales</taxon>
        <taxon>Streptomycetaceae</taxon>
        <taxon>Streptomyces</taxon>
    </lineage>
</organism>
<keyword evidence="2" id="KW-1185">Reference proteome</keyword>
<name>A0ABS2I1J9_9ACTN</name>